<gene>
    <name evidence="1" type="ORF">FDG2_2850</name>
</gene>
<dbReference type="Proteomes" id="UP000199013">
    <property type="component" value="Unassembled WGS sequence"/>
</dbReference>
<protein>
    <submittedName>
        <fullName evidence="1">Uncharacterized protein</fullName>
    </submittedName>
</protein>
<dbReference type="AlphaFoldDB" id="A0A1C3NYD2"/>
<evidence type="ECO:0000313" key="2">
    <source>
        <dbReference type="Proteomes" id="UP000199013"/>
    </source>
</evidence>
<name>A0A1C3NYD2_9ACTN</name>
<evidence type="ECO:0000313" key="1">
    <source>
        <dbReference type="EMBL" id="SBW22592.1"/>
    </source>
</evidence>
<keyword evidence="2" id="KW-1185">Reference proteome</keyword>
<proteinExistence type="predicted"/>
<dbReference type="EMBL" id="FLUV01001202">
    <property type="protein sequence ID" value="SBW22592.1"/>
    <property type="molecule type" value="Genomic_DNA"/>
</dbReference>
<sequence length="108" mass="11682">MVGVWGLWPRPWVGSPGRAGRVAVRGVGPSGCYGFGAQTPARAAGRVFEHLDHANTTITGNLYVHLLRSAGGRAAEAAVPRANKSVPHRARKDHLARSMYRAMTRNPW</sequence>
<reference evidence="2" key="1">
    <citation type="submission" date="2016-02" db="EMBL/GenBank/DDBJ databases">
        <authorList>
            <person name="Wibberg D."/>
        </authorList>
    </citation>
    <scope>NUCLEOTIDE SEQUENCE [LARGE SCALE GENOMIC DNA]</scope>
</reference>
<organism evidence="1 2">
    <name type="scientific">Candidatus Protofrankia californiensis</name>
    <dbReference type="NCBI Taxonomy" id="1839754"/>
    <lineage>
        <taxon>Bacteria</taxon>
        <taxon>Bacillati</taxon>
        <taxon>Actinomycetota</taxon>
        <taxon>Actinomycetes</taxon>
        <taxon>Frankiales</taxon>
        <taxon>Frankiaceae</taxon>
        <taxon>Protofrankia</taxon>
    </lineage>
</organism>
<accession>A0A1C3NYD2</accession>